<accession>A0A173TJV1</accession>
<dbReference type="AlphaFoldDB" id="A0A173TJV1"/>
<dbReference type="InterPro" id="IPR024523">
    <property type="entry name" value="DUF3793"/>
</dbReference>
<reference evidence="1 2" key="1">
    <citation type="submission" date="2015-09" db="EMBL/GenBank/DDBJ databases">
        <authorList>
            <consortium name="Pathogen Informatics"/>
        </authorList>
    </citation>
    <scope>NUCLEOTIDE SEQUENCE [LARGE SCALE GENOMIC DNA]</scope>
    <source>
        <strain evidence="1 2">2789STDY5608863</strain>
    </source>
</reference>
<protein>
    <submittedName>
        <fullName evidence="1">Protein of uncharacterized function (DUF3793)</fullName>
    </submittedName>
</protein>
<evidence type="ECO:0000313" key="1">
    <source>
        <dbReference type="EMBL" id="CUN02145.1"/>
    </source>
</evidence>
<organism evidence="1 2">
    <name type="scientific">Roseburia faecis</name>
    <dbReference type="NCBI Taxonomy" id="301302"/>
    <lineage>
        <taxon>Bacteria</taxon>
        <taxon>Bacillati</taxon>
        <taxon>Bacillota</taxon>
        <taxon>Clostridia</taxon>
        <taxon>Lachnospirales</taxon>
        <taxon>Lachnospiraceae</taxon>
        <taxon>Roseburia</taxon>
    </lineage>
</organism>
<name>A0A173TJV1_9FIRM</name>
<dbReference type="RefSeq" id="WP_055262955.1">
    <property type="nucleotide sequence ID" value="NZ_CYXV01000009.1"/>
</dbReference>
<gene>
    <name evidence="1" type="ORF">ERS852420_02185</name>
</gene>
<sequence>MSSETWEIIRKLRGDEIEFQIAFQCAPLITGLKESNLLNIGTMEYPRMKEVFKDSELSVYPLGIHAGRITVFLYHPDRLEAFFSKESVQALLHEIGYTDTNLKQVLPVFRAHYQQYLREKKVFPHEMGLLLGYPPEDVKGFIRNQGKNYLYSGYWKVYDRPHEKIRLFQKYEHSREKLIQLLSYGMRIEEIIAICSNTEIWQLVDCDCQYAS</sequence>
<proteinExistence type="predicted"/>
<evidence type="ECO:0000313" key="2">
    <source>
        <dbReference type="Proteomes" id="UP000095495"/>
    </source>
</evidence>
<dbReference type="Pfam" id="PF12672">
    <property type="entry name" value="DUF3793"/>
    <property type="match status" value="1"/>
</dbReference>
<dbReference type="Proteomes" id="UP000095495">
    <property type="component" value="Unassembled WGS sequence"/>
</dbReference>
<dbReference type="EMBL" id="CYXV01000009">
    <property type="protein sequence ID" value="CUN02145.1"/>
    <property type="molecule type" value="Genomic_DNA"/>
</dbReference>